<feature type="region of interest" description="Disordered" evidence="6">
    <location>
        <begin position="77"/>
        <end position="102"/>
    </location>
</feature>
<dbReference type="AlphaFoldDB" id="A0A2B4S0P4"/>
<feature type="region of interest" description="Disordered" evidence="6">
    <location>
        <begin position="172"/>
        <end position="246"/>
    </location>
</feature>
<accession>A0A2B4S0P4</accession>
<evidence type="ECO:0000256" key="3">
    <source>
        <dbReference type="ARBA" id="ARBA00015520"/>
    </source>
</evidence>
<feature type="compositionally biased region" description="Basic residues" evidence="6">
    <location>
        <begin position="228"/>
        <end position="246"/>
    </location>
</feature>
<gene>
    <name evidence="7" type="primary">nol12</name>
    <name evidence="7" type="ORF">AWC38_SpisGene12861</name>
</gene>
<dbReference type="GO" id="GO:0005730">
    <property type="term" value="C:nucleolus"/>
    <property type="evidence" value="ECO:0007669"/>
    <property type="project" value="UniProtKB-SubCell"/>
</dbReference>
<keyword evidence="5" id="KW-0539">Nucleus</keyword>
<dbReference type="OrthoDB" id="551633at2759"/>
<sequence>MFTSKSAIFIQVSRLTIEELGMTVLLTPAISEKVSSGNLFKMAAKKKKPRKEKKVLVFDENSRREYLLGFHKRKNERRKKAMEELTKQEKERRKELKQEKKKSLIEQMEKHRKELEALESDDEIEEKEAVSTVDATFEHPEQVVTVTTISDVNLDGGKFTCIGPNKGLMETETSQQNCSPLEKQNKTFVKMTEKTTPKHQQNSHKNFRRRRTSNKKTDRHQDGPAGKNNKRKKGHSHHKSKHFKKS</sequence>
<evidence type="ECO:0000256" key="2">
    <source>
        <dbReference type="ARBA" id="ARBA00007175"/>
    </source>
</evidence>
<dbReference type="Pfam" id="PF09805">
    <property type="entry name" value="Nop25"/>
    <property type="match status" value="1"/>
</dbReference>
<comment type="subcellular location">
    <subcellularLocation>
        <location evidence="1">Nucleus</location>
        <location evidence="1">Nucleolus</location>
    </subcellularLocation>
</comment>
<name>A0A2B4S0P4_STYPI</name>
<reference evidence="8" key="1">
    <citation type="journal article" date="2017" name="bioRxiv">
        <title>Comparative analysis of the genomes of Stylophora pistillata and Acropora digitifera provides evidence for extensive differences between species of corals.</title>
        <authorList>
            <person name="Voolstra C.R."/>
            <person name="Li Y."/>
            <person name="Liew Y.J."/>
            <person name="Baumgarten S."/>
            <person name="Zoccola D."/>
            <person name="Flot J.-F."/>
            <person name="Tambutte S."/>
            <person name="Allemand D."/>
            <person name="Aranda M."/>
        </authorList>
    </citation>
    <scope>NUCLEOTIDE SEQUENCE [LARGE SCALE GENOMIC DNA]</scope>
</reference>
<dbReference type="PANTHER" id="PTHR14577:SF0">
    <property type="entry name" value="NUCLEOLAR PROTEIN 12"/>
    <property type="match status" value="1"/>
</dbReference>
<feature type="compositionally biased region" description="Basic and acidic residues" evidence="6">
    <location>
        <begin position="81"/>
        <end position="102"/>
    </location>
</feature>
<evidence type="ECO:0000256" key="1">
    <source>
        <dbReference type="ARBA" id="ARBA00004604"/>
    </source>
</evidence>
<proteinExistence type="inferred from homology"/>
<protein>
    <recommendedName>
        <fullName evidence="3">Nucleolar protein 12</fullName>
    </recommendedName>
</protein>
<evidence type="ECO:0000256" key="5">
    <source>
        <dbReference type="ARBA" id="ARBA00023242"/>
    </source>
</evidence>
<comment type="similarity">
    <text evidence="2">Belongs to the RRP17 family.</text>
</comment>
<evidence type="ECO:0000256" key="6">
    <source>
        <dbReference type="SAM" id="MobiDB-lite"/>
    </source>
</evidence>
<keyword evidence="4" id="KW-0175">Coiled coil</keyword>
<dbReference type="PANTHER" id="PTHR14577">
    <property type="entry name" value="NUCLEOLAR PROTEIN 12"/>
    <property type="match status" value="1"/>
</dbReference>
<evidence type="ECO:0000313" key="8">
    <source>
        <dbReference type="Proteomes" id="UP000225706"/>
    </source>
</evidence>
<evidence type="ECO:0000313" key="7">
    <source>
        <dbReference type="EMBL" id="PFX22619.1"/>
    </source>
</evidence>
<comment type="caution">
    <text evidence="7">The sequence shown here is derived from an EMBL/GenBank/DDBJ whole genome shotgun (WGS) entry which is preliminary data.</text>
</comment>
<evidence type="ECO:0000256" key="4">
    <source>
        <dbReference type="ARBA" id="ARBA00023054"/>
    </source>
</evidence>
<dbReference type="STRING" id="50429.A0A2B4S0P4"/>
<dbReference type="GO" id="GO:0019843">
    <property type="term" value="F:rRNA binding"/>
    <property type="evidence" value="ECO:0007669"/>
    <property type="project" value="TreeGrafter"/>
</dbReference>
<dbReference type="Proteomes" id="UP000225706">
    <property type="component" value="Unassembled WGS sequence"/>
</dbReference>
<organism evidence="7 8">
    <name type="scientific">Stylophora pistillata</name>
    <name type="common">Smooth cauliflower coral</name>
    <dbReference type="NCBI Taxonomy" id="50429"/>
    <lineage>
        <taxon>Eukaryota</taxon>
        <taxon>Metazoa</taxon>
        <taxon>Cnidaria</taxon>
        <taxon>Anthozoa</taxon>
        <taxon>Hexacorallia</taxon>
        <taxon>Scleractinia</taxon>
        <taxon>Astrocoeniina</taxon>
        <taxon>Pocilloporidae</taxon>
        <taxon>Stylophora</taxon>
    </lineage>
</organism>
<dbReference type="EMBL" id="LSMT01000234">
    <property type="protein sequence ID" value="PFX22619.1"/>
    <property type="molecule type" value="Genomic_DNA"/>
</dbReference>
<dbReference type="InterPro" id="IPR019186">
    <property type="entry name" value="Nucleolar_protein_12"/>
</dbReference>
<feature type="compositionally biased region" description="Basic residues" evidence="6">
    <location>
        <begin position="201"/>
        <end position="214"/>
    </location>
</feature>
<keyword evidence="8" id="KW-1185">Reference proteome</keyword>